<evidence type="ECO:0000313" key="3">
    <source>
        <dbReference type="EMBL" id="VAW17020.1"/>
    </source>
</evidence>
<dbReference type="Gene3D" id="1.10.3210.10">
    <property type="entry name" value="Hypothetical protein af1432"/>
    <property type="match status" value="1"/>
</dbReference>
<dbReference type="InterPro" id="IPR052020">
    <property type="entry name" value="Cyclic_di-GMP/3'3'-cGAMP_PDE"/>
</dbReference>
<feature type="non-terminal residue" evidence="3">
    <location>
        <position position="293"/>
    </location>
</feature>
<dbReference type="Pfam" id="PF13487">
    <property type="entry name" value="HD_5"/>
    <property type="match status" value="1"/>
</dbReference>
<dbReference type="InterPro" id="IPR003607">
    <property type="entry name" value="HD/PDEase_dom"/>
</dbReference>
<dbReference type="PROSITE" id="PS51832">
    <property type="entry name" value="HD_GYP"/>
    <property type="match status" value="1"/>
</dbReference>
<dbReference type="Gene3D" id="3.40.50.2300">
    <property type="match status" value="1"/>
</dbReference>
<name>A0A3B0TJU5_9ZZZZ</name>
<dbReference type="GO" id="GO:0000160">
    <property type="term" value="P:phosphorelay signal transduction system"/>
    <property type="evidence" value="ECO:0007669"/>
    <property type="project" value="InterPro"/>
</dbReference>
<dbReference type="InterPro" id="IPR011006">
    <property type="entry name" value="CheY-like_superfamily"/>
</dbReference>
<dbReference type="InterPro" id="IPR001789">
    <property type="entry name" value="Sig_transdc_resp-reg_receiver"/>
</dbReference>
<dbReference type="PROSITE" id="PS50110">
    <property type="entry name" value="RESPONSE_REGULATORY"/>
    <property type="match status" value="1"/>
</dbReference>
<dbReference type="CDD" id="cd00077">
    <property type="entry name" value="HDc"/>
    <property type="match status" value="1"/>
</dbReference>
<dbReference type="SUPFAM" id="SSF52172">
    <property type="entry name" value="CheY-like"/>
    <property type="match status" value="1"/>
</dbReference>
<evidence type="ECO:0000259" key="2">
    <source>
        <dbReference type="PROSITE" id="PS51832"/>
    </source>
</evidence>
<dbReference type="SMART" id="SM00448">
    <property type="entry name" value="REC"/>
    <property type="match status" value="1"/>
</dbReference>
<dbReference type="PANTHER" id="PTHR45228:SF1">
    <property type="entry name" value="CYCLIC DI-GMP PHOSPHODIESTERASE TM_0186"/>
    <property type="match status" value="1"/>
</dbReference>
<protein>
    <submittedName>
        <fullName evidence="3">Response regulator</fullName>
    </submittedName>
</protein>
<dbReference type="PANTHER" id="PTHR45228">
    <property type="entry name" value="CYCLIC DI-GMP PHOSPHODIESTERASE TM_0186-RELATED"/>
    <property type="match status" value="1"/>
</dbReference>
<dbReference type="InterPro" id="IPR037522">
    <property type="entry name" value="HD_GYP_dom"/>
</dbReference>
<accession>A0A3B0TJU5</accession>
<dbReference type="AlphaFoldDB" id="A0A3B0TJU5"/>
<gene>
    <name evidence="3" type="ORF">MNBD_BACTEROID05-1329</name>
</gene>
<sequence length="293" mass="33186">MLSESEILGAKILIVDDQRMNVQLLEQILRNAGFYNITATTESKEVSALYESLDPDLVALDLNMPEMDGFDVMKVLKEKEGDSYLPIIVISNEESQEVRFKALESGAKDFLNKPYDRIEVCIRIRNIIEVRLLSNQSRDQNKILENKVKIRTKELYETQQDVIERLARAIEYRDSETGMHIIRMSHYSSCLATEIGLTMKECEVLLAAAPLHDIGKIGIPDSILLKQGKLTDEEWIIMKSHTTIGAELLSGSTSHFLRTAQEIALSHHEKWDGSGYPRQLAKKDIPLIGRICG</sequence>
<dbReference type="CDD" id="cd17551">
    <property type="entry name" value="REC_RpfG-like"/>
    <property type="match status" value="1"/>
</dbReference>
<reference evidence="3" key="1">
    <citation type="submission" date="2018-06" db="EMBL/GenBank/DDBJ databases">
        <authorList>
            <person name="Zhirakovskaya E."/>
        </authorList>
    </citation>
    <scope>NUCLEOTIDE SEQUENCE</scope>
</reference>
<evidence type="ECO:0000259" key="1">
    <source>
        <dbReference type="PROSITE" id="PS50110"/>
    </source>
</evidence>
<proteinExistence type="predicted"/>
<dbReference type="Pfam" id="PF00072">
    <property type="entry name" value="Response_reg"/>
    <property type="match status" value="1"/>
</dbReference>
<dbReference type="EMBL" id="UOEN01000353">
    <property type="protein sequence ID" value="VAW17020.1"/>
    <property type="molecule type" value="Genomic_DNA"/>
</dbReference>
<feature type="domain" description="HD-GYP" evidence="2">
    <location>
        <begin position="155"/>
        <end position="293"/>
    </location>
</feature>
<dbReference type="SUPFAM" id="SSF109604">
    <property type="entry name" value="HD-domain/PDEase-like"/>
    <property type="match status" value="1"/>
</dbReference>
<organism evidence="3">
    <name type="scientific">hydrothermal vent metagenome</name>
    <dbReference type="NCBI Taxonomy" id="652676"/>
    <lineage>
        <taxon>unclassified sequences</taxon>
        <taxon>metagenomes</taxon>
        <taxon>ecological metagenomes</taxon>
    </lineage>
</organism>
<feature type="domain" description="Response regulatory" evidence="1">
    <location>
        <begin position="11"/>
        <end position="128"/>
    </location>
</feature>